<dbReference type="SMART" id="SM00060">
    <property type="entry name" value="FN3"/>
    <property type="match status" value="1"/>
</dbReference>
<name>A0A8B6CKS9_MYTGA</name>
<dbReference type="InterPro" id="IPR003961">
    <property type="entry name" value="FN3_dom"/>
</dbReference>
<evidence type="ECO:0000259" key="9">
    <source>
        <dbReference type="PROSITE" id="PS50853"/>
    </source>
</evidence>
<accession>A0A8B6CKS9</accession>
<dbReference type="InterPro" id="IPR036116">
    <property type="entry name" value="FN3_sf"/>
</dbReference>
<feature type="domain" description="Ig-like" evidence="8">
    <location>
        <begin position="96"/>
        <end position="181"/>
    </location>
</feature>
<comment type="caution">
    <text evidence="10">The sequence shown here is derived from an EMBL/GenBank/DDBJ whole genome shotgun (WGS) entry which is preliminary data.</text>
</comment>
<dbReference type="OrthoDB" id="9972932at2759"/>
<dbReference type="InterPro" id="IPR007110">
    <property type="entry name" value="Ig-like_dom"/>
</dbReference>
<dbReference type="PROSITE" id="PS50853">
    <property type="entry name" value="FN3"/>
    <property type="match status" value="1"/>
</dbReference>
<dbReference type="SMART" id="SM00409">
    <property type="entry name" value="IG"/>
    <property type="match status" value="3"/>
</dbReference>
<dbReference type="PROSITE" id="PS50835">
    <property type="entry name" value="IG_LIKE"/>
    <property type="match status" value="3"/>
</dbReference>
<dbReference type="InterPro" id="IPR003599">
    <property type="entry name" value="Ig_sub"/>
</dbReference>
<gene>
    <name evidence="10" type="ORF">MGAL_10B012828</name>
</gene>
<dbReference type="InterPro" id="IPR003598">
    <property type="entry name" value="Ig_sub2"/>
</dbReference>
<keyword evidence="2 7" id="KW-0472">Membrane</keyword>
<feature type="region of interest" description="Disordered" evidence="6">
    <location>
        <begin position="561"/>
        <end position="619"/>
    </location>
</feature>
<sequence length="643" mass="73548">PPRDLQILNVKRDNSITGTEGKALTLECEVVSGRPKQLLQWMHNEKIIMQNRTGVLNYTFIPKYTDHLSQFTCKAISSALDVLLVQDVTIFIFYAPQVYFNKRETSVKIIEGHSLTIECNGNGNPDPANFTWTKKAELFWNLISKLPTLYINNVKRTESGQYACEASNVVGTGRKEIVVLVMYAPHVDIQYQNYTKKVKTRLLKCNATGLPSIYNFYDWEHKSNYGDHIRFLSGGKDGFLYLPDNVNDNNYQDNGYYKCTVDNKIPDTNGNIKQNGEVYLDVKGKPVFVIDNADTVYGEYHQSVSVAVNIFSNPEYTSLEIFDKNGGDIKSGPHLKVMEDYTSVIDNFHGTRVHVKGYRITIRIENLTNVYLTEYTCNVKNAFGQSQHKLSVLRADPPQMPLNVTLMLVANDVKVEWNPNFNGGFQQYFYIEYRDQDSTIWKQKLAFNTTTNAGNSFTVHNLKYSRVYIFRMYARNRIGESNKTNEMFVTINQEHSSVVFYSVVTGSTSVALLLIIVITACVVKRWMRHKVQINHSCTQTYNIEAEQYDEIDEDQIVQRHDSETSACDNIQETSVDTDYEQPVDPFSTDRSDNVQLNESSSNSESSENETDENDTFTKDIVVNSYEQLIDNPEQPLPYDALNQ</sequence>
<dbReference type="InterPro" id="IPR051275">
    <property type="entry name" value="Cell_adhesion_signaling"/>
</dbReference>
<dbReference type="EMBL" id="UYJE01001975">
    <property type="protein sequence ID" value="VDI06767.1"/>
    <property type="molecule type" value="Genomic_DNA"/>
</dbReference>
<evidence type="ECO:0000256" key="1">
    <source>
        <dbReference type="ARBA" id="ARBA00004479"/>
    </source>
</evidence>
<evidence type="ECO:0000313" key="11">
    <source>
        <dbReference type="Proteomes" id="UP000596742"/>
    </source>
</evidence>
<dbReference type="PANTHER" id="PTHR11640">
    <property type="entry name" value="NEPHRIN"/>
    <property type="match status" value="1"/>
</dbReference>
<evidence type="ECO:0000256" key="2">
    <source>
        <dbReference type="ARBA" id="ARBA00023136"/>
    </source>
</evidence>
<dbReference type="Pfam" id="PF13927">
    <property type="entry name" value="Ig_3"/>
    <property type="match status" value="1"/>
</dbReference>
<dbReference type="SUPFAM" id="SSF49265">
    <property type="entry name" value="Fibronectin type III"/>
    <property type="match status" value="1"/>
</dbReference>
<keyword evidence="3" id="KW-1015">Disulfide bond</keyword>
<reference evidence="10" key="1">
    <citation type="submission" date="2018-11" db="EMBL/GenBank/DDBJ databases">
        <authorList>
            <person name="Alioto T."/>
            <person name="Alioto T."/>
        </authorList>
    </citation>
    <scope>NUCLEOTIDE SEQUENCE</scope>
</reference>
<protein>
    <submittedName>
        <fullName evidence="10">Uncharacterized protein</fullName>
    </submittedName>
</protein>
<dbReference type="SUPFAM" id="SSF48726">
    <property type="entry name" value="Immunoglobulin"/>
    <property type="match status" value="2"/>
</dbReference>
<feature type="domain" description="Ig-like" evidence="8">
    <location>
        <begin position="185"/>
        <end position="279"/>
    </location>
</feature>
<comment type="subcellular location">
    <subcellularLocation>
        <location evidence="1">Membrane</location>
        <topology evidence="1">Single-pass type I membrane protein</topology>
    </subcellularLocation>
</comment>
<keyword evidence="11" id="KW-1185">Reference proteome</keyword>
<dbReference type="CDD" id="cd00063">
    <property type="entry name" value="FN3"/>
    <property type="match status" value="1"/>
</dbReference>
<dbReference type="Pfam" id="PF00041">
    <property type="entry name" value="fn3"/>
    <property type="match status" value="1"/>
</dbReference>
<evidence type="ECO:0000313" key="10">
    <source>
        <dbReference type="EMBL" id="VDI06767.1"/>
    </source>
</evidence>
<feature type="transmembrane region" description="Helical" evidence="7">
    <location>
        <begin position="498"/>
        <end position="523"/>
    </location>
</feature>
<feature type="domain" description="Ig-like" evidence="8">
    <location>
        <begin position="2"/>
        <end position="89"/>
    </location>
</feature>
<evidence type="ECO:0000256" key="5">
    <source>
        <dbReference type="ARBA" id="ARBA00023319"/>
    </source>
</evidence>
<dbReference type="Proteomes" id="UP000596742">
    <property type="component" value="Unassembled WGS sequence"/>
</dbReference>
<evidence type="ECO:0000256" key="3">
    <source>
        <dbReference type="ARBA" id="ARBA00023157"/>
    </source>
</evidence>
<feature type="non-terminal residue" evidence="10">
    <location>
        <position position="643"/>
    </location>
</feature>
<evidence type="ECO:0000256" key="4">
    <source>
        <dbReference type="ARBA" id="ARBA00023180"/>
    </source>
</evidence>
<keyword evidence="7" id="KW-1133">Transmembrane helix</keyword>
<dbReference type="GO" id="GO:0016020">
    <property type="term" value="C:membrane"/>
    <property type="evidence" value="ECO:0007669"/>
    <property type="project" value="UniProtKB-SubCell"/>
</dbReference>
<keyword evidence="4" id="KW-0325">Glycoprotein</keyword>
<dbReference type="SMART" id="SM00408">
    <property type="entry name" value="IGc2"/>
    <property type="match status" value="2"/>
</dbReference>
<dbReference type="AlphaFoldDB" id="A0A8B6CKS9"/>
<proteinExistence type="predicted"/>
<keyword evidence="7" id="KW-0812">Transmembrane</keyword>
<evidence type="ECO:0000259" key="8">
    <source>
        <dbReference type="PROSITE" id="PS50835"/>
    </source>
</evidence>
<keyword evidence="5" id="KW-0393">Immunoglobulin domain</keyword>
<feature type="domain" description="Fibronectin type-III" evidence="9">
    <location>
        <begin position="397"/>
        <end position="494"/>
    </location>
</feature>
<dbReference type="Gene3D" id="2.60.40.10">
    <property type="entry name" value="Immunoglobulins"/>
    <property type="match status" value="3"/>
</dbReference>
<evidence type="ECO:0000256" key="7">
    <source>
        <dbReference type="SAM" id="Phobius"/>
    </source>
</evidence>
<dbReference type="InterPro" id="IPR036179">
    <property type="entry name" value="Ig-like_dom_sf"/>
</dbReference>
<dbReference type="InterPro" id="IPR013783">
    <property type="entry name" value="Ig-like_fold"/>
</dbReference>
<feature type="compositionally biased region" description="Polar residues" evidence="6">
    <location>
        <begin position="564"/>
        <end position="574"/>
    </location>
</feature>
<organism evidence="10 11">
    <name type="scientific">Mytilus galloprovincialis</name>
    <name type="common">Mediterranean mussel</name>
    <dbReference type="NCBI Taxonomy" id="29158"/>
    <lineage>
        <taxon>Eukaryota</taxon>
        <taxon>Metazoa</taxon>
        <taxon>Spiralia</taxon>
        <taxon>Lophotrochozoa</taxon>
        <taxon>Mollusca</taxon>
        <taxon>Bivalvia</taxon>
        <taxon>Autobranchia</taxon>
        <taxon>Pteriomorphia</taxon>
        <taxon>Mytilida</taxon>
        <taxon>Mytiloidea</taxon>
        <taxon>Mytilidae</taxon>
        <taxon>Mytilinae</taxon>
        <taxon>Mytilus</taxon>
    </lineage>
</organism>
<evidence type="ECO:0000256" key="6">
    <source>
        <dbReference type="SAM" id="MobiDB-lite"/>
    </source>
</evidence>